<dbReference type="Pfam" id="PF20514">
    <property type="entry name" value="WHD_ROXA"/>
    <property type="match status" value="1"/>
</dbReference>
<gene>
    <name evidence="7" type="ORF">HLV39_08215</name>
</gene>
<evidence type="ECO:0000256" key="4">
    <source>
        <dbReference type="ARBA" id="ARBA00023002"/>
    </source>
</evidence>
<dbReference type="Gene3D" id="3.40.366.30">
    <property type="entry name" value="50S ribosomal protein L16 arginine hydroxylase, Chain A, Domain 2"/>
    <property type="match status" value="1"/>
</dbReference>
<dbReference type="Pfam" id="PF08007">
    <property type="entry name" value="JmjC_2"/>
    <property type="match status" value="1"/>
</dbReference>
<dbReference type="PROSITE" id="PS51184">
    <property type="entry name" value="JMJC"/>
    <property type="match status" value="1"/>
</dbReference>
<sequence length="383" mass="42534">MDMLGGLSPSEFLRDYWQKKPLVIRQAFPGFQCPVDANELAGLACEEAVESRIVIENDHGNPWQLHNGPFSEERFSELPEQDWTLLVQGLDHWVPEVADLLEHFRFVPNWRLDDIMASYAPKGGSVGPHYDQYDVFLLQAQGHRRWAFGGHCDESSPRAEGTPLRILSDWEGDEIVTLEPGDMLYLPPGIGHHGVAEDDCITLSVGFRAPTIDDVLTGFTDFLCSQSDAASHLNDPDLQVQDNPGAIAPDVIERLHSILMDKLSDKRQLSLWFGQYATAPKSLEIVVPADEPASEDEFADAVRSGAQLRWNEGSRFAYHENENETALFADGEQFLLKGDARPLAPVLCAGARIDMNALALFTGDPALLGLLTNLYNQGSVYFE</sequence>
<comment type="cofactor">
    <cofactor evidence="1">
        <name>Fe(2+)</name>
        <dbReference type="ChEBI" id="CHEBI:29033"/>
    </cofactor>
</comment>
<keyword evidence="3" id="KW-0223">Dioxygenase</keyword>
<dbReference type="GO" id="GO:0016706">
    <property type="term" value="F:2-oxoglutarate-dependent dioxygenase activity"/>
    <property type="evidence" value="ECO:0007669"/>
    <property type="project" value="TreeGrafter"/>
</dbReference>
<dbReference type="EMBL" id="JABEVQ010000004">
    <property type="protein sequence ID" value="NWN91477.1"/>
    <property type="molecule type" value="Genomic_DNA"/>
</dbReference>
<dbReference type="SMART" id="SM00558">
    <property type="entry name" value="JmjC"/>
    <property type="match status" value="1"/>
</dbReference>
<feature type="domain" description="JmjC" evidence="6">
    <location>
        <begin position="96"/>
        <end position="224"/>
    </location>
</feature>
<accession>A0A851HR89</accession>
<dbReference type="PANTHER" id="PTHR13096">
    <property type="entry name" value="MINA53 MYC INDUCED NUCLEAR ANTIGEN"/>
    <property type="match status" value="1"/>
</dbReference>
<evidence type="ECO:0000313" key="7">
    <source>
        <dbReference type="EMBL" id="NWN91477.1"/>
    </source>
</evidence>
<keyword evidence="4" id="KW-0560">Oxidoreductase</keyword>
<dbReference type="InterPro" id="IPR046799">
    <property type="entry name" value="ROXA-like_wH"/>
</dbReference>
<comment type="caution">
    <text evidence="7">The sequence shown here is derived from an EMBL/GenBank/DDBJ whole genome shotgun (WGS) entry which is preliminary data.</text>
</comment>
<dbReference type="GO" id="GO:0046872">
    <property type="term" value="F:metal ion binding"/>
    <property type="evidence" value="ECO:0007669"/>
    <property type="project" value="UniProtKB-KW"/>
</dbReference>
<dbReference type="InterPro" id="IPR039994">
    <property type="entry name" value="NO66-like"/>
</dbReference>
<evidence type="ECO:0000256" key="2">
    <source>
        <dbReference type="ARBA" id="ARBA00022723"/>
    </source>
</evidence>
<name>A0A851HR89_9GAMM</name>
<reference evidence="7 8" key="1">
    <citation type="submission" date="2020-03" db="EMBL/GenBank/DDBJ databases">
        <title>Metagenomic, metatranscriptomic, and metabolomic analyses revealed the key microbes and metabolic features during the fermentation of ganjang, Korean traditional soy sauce.</title>
        <authorList>
            <person name="Chun B.H."/>
            <person name="Jeon C.O."/>
        </authorList>
    </citation>
    <scope>NUCLEOTIDE SEQUENCE [LARGE SCALE GENOMIC DNA]</scope>
    <source>
        <strain evidence="7 8">KG14</strain>
    </source>
</reference>
<evidence type="ECO:0000256" key="3">
    <source>
        <dbReference type="ARBA" id="ARBA00022964"/>
    </source>
</evidence>
<dbReference type="SUPFAM" id="SSF51197">
    <property type="entry name" value="Clavaminate synthase-like"/>
    <property type="match status" value="1"/>
</dbReference>
<dbReference type="Gene3D" id="2.60.120.650">
    <property type="entry name" value="Cupin"/>
    <property type="match status" value="1"/>
</dbReference>
<dbReference type="InterPro" id="IPR003347">
    <property type="entry name" value="JmjC_dom"/>
</dbReference>
<evidence type="ECO:0000313" key="8">
    <source>
        <dbReference type="Proteomes" id="UP000536442"/>
    </source>
</evidence>
<keyword evidence="8" id="KW-1185">Reference proteome</keyword>
<organism evidence="7 8">
    <name type="scientific">Marinobacter adhaerens</name>
    <dbReference type="NCBI Taxonomy" id="1033846"/>
    <lineage>
        <taxon>Bacteria</taxon>
        <taxon>Pseudomonadati</taxon>
        <taxon>Pseudomonadota</taxon>
        <taxon>Gammaproteobacteria</taxon>
        <taxon>Pseudomonadales</taxon>
        <taxon>Marinobacteraceae</taxon>
        <taxon>Marinobacter</taxon>
    </lineage>
</organism>
<evidence type="ECO:0000256" key="1">
    <source>
        <dbReference type="ARBA" id="ARBA00001954"/>
    </source>
</evidence>
<dbReference type="PANTHER" id="PTHR13096:SF8">
    <property type="entry name" value="RIBOSOMAL OXYGENASE 1"/>
    <property type="match status" value="1"/>
</dbReference>
<keyword evidence="2" id="KW-0479">Metal-binding</keyword>
<protein>
    <submittedName>
        <fullName evidence="7">Cupin domain-containing protein</fullName>
    </submittedName>
</protein>
<dbReference type="Proteomes" id="UP000536442">
    <property type="component" value="Unassembled WGS sequence"/>
</dbReference>
<evidence type="ECO:0000259" key="6">
    <source>
        <dbReference type="PROSITE" id="PS51184"/>
    </source>
</evidence>
<evidence type="ECO:0000256" key="5">
    <source>
        <dbReference type="ARBA" id="ARBA00023004"/>
    </source>
</evidence>
<dbReference type="AlphaFoldDB" id="A0A851HR89"/>
<keyword evidence="5" id="KW-0408">Iron</keyword>
<proteinExistence type="predicted"/>